<evidence type="ECO:0000256" key="1">
    <source>
        <dbReference type="SAM" id="MobiDB-lite"/>
    </source>
</evidence>
<dbReference type="Proteomes" id="UP001175000">
    <property type="component" value="Unassembled WGS sequence"/>
</dbReference>
<protein>
    <submittedName>
        <fullName evidence="2">Uncharacterized protein</fullName>
    </submittedName>
</protein>
<comment type="caution">
    <text evidence="2">The sequence shown here is derived from an EMBL/GenBank/DDBJ whole genome shotgun (WGS) entry which is preliminary data.</text>
</comment>
<gene>
    <name evidence="2" type="ORF">B0T14DRAFT_489858</name>
</gene>
<proteinExistence type="predicted"/>
<name>A0AA40CBB5_9PEZI</name>
<feature type="region of interest" description="Disordered" evidence="1">
    <location>
        <begin position="488"/>
        <end position="522"/>
    </location>
</feature>
<organism evidence="2 3">
    <name type="scientific">Immersiella caudata</name>
    <dbReference type="NCBI Taxonomy" id="314043"/>
    <lineage>
        <taxon>Eukaryota</taxon>
        <taxon>Fungi</taxon>
        <taxon>Dikarya</taxon>
        <taxon>Ascomycota</taxon>
        <taxon>Pezizomycotina</taxon>
        <taxon>Sordariomycetes</taxon>
        <taxon>Sordariomycetidae</taxon>
        <taxon>Sordariales</taxon>
        <taxon>Lasiosphaeriaceae</taxon>
        <taxon>Immersiella</taxon>
    </lineage>
</organism>
<feature type="region of interest" description="Disordered" evidence="1">
    <location>
        <begin position="251"/>
        <end position="291"/>
    </location>
</feature>
<dbReference type="EMBL" id="JAULSU010000001">
    <property type="protein sequence ID" value="KAK0631264.1"/>
    <property type="molecule type" value="Genomic_DNA"/>
</dbReference>
<keyword evidence="3" id="KW-1185">Reference proteome</keyword>
<accession>A0AA40CBB5</accession>
<dbReference type="AlphaFoldDB" id="A0AA40CBB5"/>
<sequence length="522" mass="58173">MTRWQLTSRHFQVRHCNALWRSNIPDYYALKWLVDHSTFVTMDVYMGESEVRGVGLTCLQIPAEDLTAFDEPCQEKLDLGDLAQKYGFRSRYIRVTGTKEVGLRQRKRESFAFGEVEILAAGDLQETLRLDLKAVGDEARRNLVLVGFEISSVLRMISDHYSELAQLFTAWVDLQEIVHELAGVSKGAGIRNVLTALGFPDESLAVPRELLKLTPGNTSARIAAVLLCIATPSKRPALCLAPPNRSRVRASRRVQDPEWIANRSSNKSNSSTPRFTKMPDADTTLWHSSKPGPPEQYPFIAKVKPDCSMASKKGHAIFETTMLFDAFSGFITPKAVSALGIRCEKGVGWVCFPSLGALDHFVERANGAKDSHGRIWTVVEDESCNRSAPEPLSIWQILKRAVEGQMGQQYSEASLEKKAAKARNRSFDWTDMANALDMSLIAEEQEDEMDVDTMEADDDGEAMIDGVKAGALNVDGIKVDKMEVDEVQIEETRNDEKAGDEMKGNPMEVPKKKKDDDVKLGR</sequence>
<evidence type="ECO:0000313" key="2">
    <source>
        <dbReference type="EMBL" id="KAK0631264.1"/>
    </source>
</evidence>
<feature type="compositionally biased region" description="Polar residues" evidence="1">
    <location>
        <begin position="262"/>
        <end position="274"/>
    </location>
</feature>
<reference evidence="2" key="1">
    <citation type="submission" date="2023-06" db="EMBL/GenBank/DDBJ databases">
        <title>Genome-scale phylogeny and comparative genomics of the fungal order Sordariales.</title>
        <authorList>
            <consortium name="Lawrence Berkeley National Laboratory"/>
            <person name="Hensen N."/>
            <person name="Bonometti L."/>
            <person name="Westerberg I."/>
            <person name="Brannstrom I.O."/>
            <person name="Guillou S."/>
            <person name="Cros-Aarteil S."/>
            <person name="Calhoun S."/>
            <person name="Haridas S."/>
            <person name="Kuo A."/>
            <person name="Mondo S."/>
            <person name="Pangilinan J."/>
            <person name="Riley R."/>
            <person name="Labutti K."/>
            <person name="Andreopoulos B."/>
            <person name="Lipzen A."/>
            <person name="Chen C."/>
            <person name="Yanf M."/>
            <person name="Daum C."/>
            <person name="Ng V."/>
            <person name="Clum A."/>
            <person name="Steindorff A."/>
            <person name="Ohm R."/>
            <person name="Martin F."/>
            <person name="Silar P."/>
            <person name="Natvig D."/>
            <person name="Lalanne C."/>
            <person name="Gautier V."/>
            <person name="Ament-Velasquez S.L."/>
            <person name="Kruys A."/>
            <person name="Hutchinson M.I."/>
            <person name="Powell A.J."/>
            <person name="Barry K."/>
            <person name="Miller A.N."/>
            <person name="Grigoriev I.V."/>
            <person name="Debuchy R."/>
            <person name="Gladieux P."/>
            <person name="Thoren M.H."/>
            <person name="Johannesson H."/>
        </authorList>
    </citation>
    <scope>NUCLEOTIDE SEQUENCE</scope>
    <source>
        <strain evidence="2">CBS 606.72</strain>
    </source>
</reference>
<evidence type="ECO:0000313" key="3">
    <source>
        <dbReference type="Proteomes" id="UP001175000"/>
    </source>
</evidence>